<reference evidence="1" key="1">
    <citation type="submission" date="2023-03" db="EMBL/GenBank/DDBJ databases">
        <title>Massive genome expansion in bonnet fungi (Mycena s.s.) driven by repeated elements and novel gene families across ecological guilds.</title>
        <authorList>
            <consortium name="Lawrence Berkeley National Laboratory"/>
            <person name="Harder C.B."/>
            <person name="Miyauchi S."/>
            <person name="Viragh M."/>
            <person name="Kuo A."/>
            <person name="Thoen E."/>
            <person name="Andreopoulos B."/>
            <person name="Lu D."/>
            <person name="Skrede I."/>
            <person name="Drula E."/>
            <person name="Henrissat B."/>
            <person name="Morin E."/>
            <person name="Kohler A."/>
            <person name="Barry K."/>
            <person name="LaButti K."/>
            <person name="Morin E."/>
            <person name="Salamov A."/>
            <person name="Lipzen A."/>
            <person name="Mereny Z."/>
            <person name="Hegedus B."/>
            <person name="Baldrian P."/>
            <person name="Stursova M."/>
            <person name="Weitz H."/>
            <person name="Taylor A."/>
            <person name="Grigoriev I.V."/>
            <person name="Nagy L.G."/>
            <person name="Martin F."/>
            <person name="Kauserud H."/>
        </authorList>
    </citation>
    <scope>NUCLEOTIDE SEQUENCE</scope>
    <source>
        <strain evidence="1">CBHHK002</strain>
    </source>
</reference>
<protein>
    <submittedName>
        <fullName evidence="1">Uncharacterized protein</fullName>
    </submittedName>
</protein>
<dbReference type="EMBL" id="JARIHO010000050">
    <property type="protein sequence ID" value="KAJ7321710.1"/>
    <property type="molecule type" value="Genomic_DNA"/>
</dbReference>
<evidence type="ECO:0000313" key="1">
    <source>
        <dbReference type="EMBL" id="KAJ7321710.1"/>
    </source>
</evidence>
<name>A0AAD6ZGW9_9AGAR</name>
<gene>
    <name evidence="1" type="ORF">DFH08DRAFT_818572</name>
</gene>
<proteinExistence type="predicted"/>
<accession>A0AAD6ZGW9</accession>
<dbReference type="AlphaFoldDB" id="A0AAD6ZGW9"/>
<dbReference type="Proteomes" id="UP001218218">
    <property type="component" value="Unassembled WGS sequence"/>
</dbReference>
<evidence type="ECO:0000313" key="2">
    <source>
        <dbReference type="Proteomes" id="UP001218218"/>
    </source>
</evidence>
<sequence>MSVVRLQFEYRLSLPYTLLLGLLSSSESLLQNWAPGVEKGAAHELKPSPFISSIQVQYSVRIPILPSTFQPLRLAYTHFIPQAYLGPPSDPDREPRLARFNATITPPEIAEQNRLQDQHIRSQLLNRQNYSAALRNSASNDIQSAYNIRQAAHIAGVMSTTTTMHTQSGVALTNPSRNPADPECEKLWSLKRLQIQNPRVFVPAQAAPTLSTMSKGFQFKIQLRLEVELVEMVEVEMAEMAEEVTVEVEVDLPVEVDFGALLGVRIPLIQIGHLRTSCVQCPRLLAKASEML</sequence>
<organism evidence="1 2">
    <name type="scientific">Mycena albidolilacea</name>
    <dbReference type="NCBI Taxonomy" id="1033008"/>
    <lineage>
        <taxon>Eukaryota</taxon>
        <taxon>Fungi</taxon>
        <taxon>Dikarya</taxon>
        <taxon>Basidiomycota</taxon>
        <taxon>Agaricomycotina</taxon>
        <taxon>Agaricomycetes</taxon>
        <taxon>Agaricomycetidae</taxon>
        <taxon>Agaricales</taxon>
        <taxon>Marasmiineae</taxon>
        <taxon>Mycenaceae</taxon>
        <taxon>Mycena</taxon>
    </lineage>
</organism>
<keyword evidence="2" id="KW-1185">Reference proteome</keyword>
<comment type="caution">
    <text evidence="1">The sequence shown here is derived from an EMBL/GenBank/DDBJ whole genome shotgun (WGS) entry which is preliminary data.</text>
</comment>